<keyword evidence="3" id="KW-0285">Flavoprotein</keyword>
<evidence type="ECO:0000256" key="2">
    <source>
        <dbReference type="ARBA" id="ARBA00010790"/>
    </source>
</evidence>
<dbReference type="InterPro" id="IPR036188">
    <property type="entry name" value="FAD/NAD-bd_sf"/>
</dbReference>
<name>A0ABT6XF13_9GAMM</name>
<dbReference type="EMBL" id="JASGBI010000001">
    <property type="protein sequence ID" value="MDI9238737.1"/>
    <property type="molecule type" value="Genomic_DNA"/>
</dbReference>
<accession>A0ABT6XF13</accession>
<keyword evidence="5" id="KW-0560">Oxidoreductase</keyword>
<reference evidence="7 8" key="1">
    <citation type="submission" date="2023-05" db="EMBL/GenBank/DDBJ databases">
        <title>Lysobacter sp. strain LF1 Genome sequencing and assembly.</title>
        <authorList>
            <person name="Jung Y."/>
        </authorList>
    </citation>
    <scope>NUCLEOTIDE SEQUENCE [LARGE SCALE GENOMIC DNA]</scope>
    <source>
        <strain evidence="7 8">LF1</strain>
    </source>
</reference>
<evidence type="ECO:0000313" key="7">
    <source>
        <dbReference type="EMBL" id="MDI9238737.1"/>
    </source>
</evidence>
<evidence type="ECO:0000313" key="8">
    <source>
        <dbReference type="Proteomes" id="UP001321580"/>
    </source>
</evidence>
<comment type="cofactor">
    <cofactor evidence="1">
        <name>FAD</name>
        <dbReference type="ChEBI" id="CHEBI:57692"/>
    </cofactor>
</comment>
<organism evidence="7 8">
    <name type="scientific">Lysobacter stagni</name>
    <dbReference type="NCBI Taxonomy" id="3045172"/>
    <lineage>
        <taxon>Bacteria</taxon>
        <taxon>Pseudomonadati</taxon>
        <taxon>Pseudomonadota</taxon>
        <taxon>Gammaproteobacteria</taxon>
        <taxon>Lysobacterales</taxon>
        <taxon>Lysobacteraceae</taxon>
        <taxon>Lysobacter</taxon>
    </lineage>
</organism>
<dbReference type="Gene3D" id="3.50.50.60">
    <property type="entry name" value="FAD/NAD(P)-binding domain"/>
    <property type="match status" value="2"/>
</dbReference>
<gene>
    <name evidence="7" type="ORF">QLQ15_07390</name>
</gene>
<dbReference type="SUPFAM" id="SSF51905">
    <property type="entry name" value="FAD/NAD(P)-binding domain"/>
    <property type="match status" value="1"/>
</dbReference>
<dbReference type="InterPro" id="IPR002938">
    <property type="entry name" value="FAD-bd"/>
</dbReference>
<sequence>MSVSSPVIVIGAGPAGTSAALALVERGIPVLVLEAGTAQVTPPPPGQYLNLRFGDPHQWRWQIGRHGEAFHSQGSVSPKLRVPGLRSVFEGYAEKNRIDAMHGFHLVGAIAPGGLSNAWGCGVATFDEEELGPLAGELNGMREAYARVAARVGISGASEDSLREVIGLDEHAAPAIALDSLHARLWKRRHHVDALSDFSIGRARVAVLTEPRPNRSVCDLSGTCLWGCANRATWSASFDVETLRRHRLAQFLPGTLVRAIEPDGNGGWSVLAETARGRERFHARRVVLAAGTIASTRLALAALPTPPDQIRLQSNPMAAFLLWQPRALGTPRSASFGLAQLSFTVSTPHNGNAFGNLFSTCGLPMSEFLGHLPVSRRAGLPLLRGLMSSVVVGNVFLPGNLSDHRIRVRSDGSLQIEGGADPDLPEAIAHARRTLSLAFRKLGAWMLPGSFVEGAKGADLHYASTMPIRIDPAPHECRLDGEVAGLPGVYVVDGASLPSLPAKAHTLTLMANADRIARRLAAAFPDDR</sequence>
<dbReference type="PANTHER" id="PTHR42784">
    <property type="entry name" value="PYRANOSE 2-OXIDASE"/>
    <property type="match status" value="1"/>
</dbReference>
<dbReference type="PANTHER" id="PTHR42784:SF1">
    <property type="entry name" value="PYRANOSE 2-OXIDASE"/>
    <property type="match status" value="1"/>
</dbReference>
<comment type="caution">
    <text evidence="7">The sequence shown here is derived from an EMBL/GenBank/DDBJ whole genome shotgun (WGS) entry which is preliminary data.</text>
</comment>
<proteinExistence type="inferred from homology"/>
<dbReference type="Proteomes" id="UP001321580">
    <property type="component" value="Unassembled WGS sequence"/>
</dbReference>
<evidence type="ECO:0000256" key="1">
    <source>
        <dbReference type="ARBA" id="ARBA00001974"/>
    </source>
</evidence>
<dbReference type="InterPro" id="IPR051473">
    <property type="entry name" value="P2Ox-like"/>
</dbReference>
<evidence type="ECO:0000256" key="3">
    <source>
        <dbReference type="ARBA" id="ARBA00022630"/>
    </source>
</evidence>
<feature type="domain" description="FAD-binding" evidence="6">
    <location>
        <begin position="6"/>
        <end position="40"/>
    </location>
</feature>
<keyword evidence="8" id="KW-1185">Reference proteome</keyword>
<comment type="similarity">
    <text evidence="2">Belongs to the GMC oxidoreductase family.</text>
</comment>
<evidence type="ECO:0000256" key="4">
    <source>
        <dbReference type="ARBA" id="ARBA00022827"/>
    </source>
</evidence>
<keyword evidence="4" id="KW-0274">FAD</keyword>
<dbReference type="RefSeq" id="WP_283212184.1">
    <property type="nucleotide sequence ID" value="NZ_JASGBI010000001.1"/>
</dbReference>
<dbReference type="Pfam" id="PF01494">
    <property type="entry name" value="FAD_binding_3"/>
    <property type="match status" value="1"/>
</dbReference>
<evidence type="ECO:0000259" key="6">
    <source>
        <dbReference type="Pfam" id="PF01494"/>
    </source>
</evidence>
<protein>
    <submittedName>
        <fullName evidence="7">FAD-dependent oxidoreductase</fullName>
    </submittedName>
</protein>
<evidence type="ECO:0000256" key="5">
    <source>
        <dbReference type="ARBA" id="ARBA00023002"/>
    </source>
</evidence>